<dbReference type="AlphaFoldDB" id="A0A9P5R8K6"/>
<name>A0A9P5R8K6_9FUNG</name>
<feature type="non-terminal residue" evidence="1">
    <location>
        <position position="1"/>
    </location>
</feature>
<comment type="caution">
    <text evidence="1">The sequence shown here is derived from an EMBL/GenBank/DDBJ whole genome shotgun (WGS) entry which is preliminary data.</text>
</comment>
<proteinExistence type="predicted"/>
<protein>
    <submittedName>
        <fullName evidence="1">Uncharacterized protein</fullName>
    </submittedName>
</protein>
<evidence type="ECO:0000313" key="2">
    <source>
        <dbReference type="Proteomes" id="UP000748756"/>
    </source>
</evidence>
<keyword evidence="2" id="KW-1185">Reference proteome</keyword>
<reference evidence="1" key="1">
    <citation type="journal article" date="2020" name="Fungal Divers.">
        <title>Resolving the Mortierellaceae phylogeny through synthesis of multi-gene phylogenetics and phylogenomics.</title>
        <authorList>
            <person name="Vandepol N."/>
            <person name="Liber J."/>
            <person name="Desiro A."/>
            <person name="Na H."/>
            <person name="Kennedy M."/>
            <person name="Barry K."/>
            <person name="Grigoriev I.V."/>
            <person name="Miller A.N."/>
            <person name="O'Donnell K."/>
            <person name="Stajich J.E."/>
            <person name="Bonito G."/>
        </authorList>
    </citation>
    <scope>NUCLEOTIDE SEQUENCE</scope>
    <source>
        <strain evidence="1">NRRL 6426</strain>
    </source>
</reference>
<accession>A0A9P5R8K6</accession>
<evidence type="ECO:0000313" key="1">
    <source>
        <dbReference type="EMBL" id="KAF9125294.1"/>
    </source>
</evidence>
<dbReference type="Proteomes" id="UP000748756">
    <property type="component" value="Unassembled WGS sequence"/>
</dbReference>
<dbReference type="EMBL" id="JAAAUQ010002286">
    <property type="protein sequence ID" value="KAF9125294.1"/>
    <property type="molecule type" value="Genomic_DNA"/>
</dbReference>
<sequence>EDWSPYLRAAWEGDVAVNIFGELIDIATECDGQPCNYPPLVKHVLPKPSEFLGFCEDDEPCLGSGIFTMSDEEWEENFGDEDKDAAFVKKTGGGWCATAEQSRREIREEKRRAKLIAQNNN</sequence>
<organism evidence="1 2">
    <name type="scientific">Linnemannia schmuckeri</name>
    <dbReference type="NCBI Taxonomy" id="64567"/>
    <lineage>
        <taxon>Eukaryota</taxon>
        <taxon>Fungi</taxon>
        <taxon>Fungi incertae sedis</taxon>
        <taxon>Mucoromycota</taxon>
        <taxon>Mortierellomycotina</taxon>
        <taxon>Mortierellomycetes</taxon>
        <taxon>Mortierellales</taxon>
        <taxon>Mortierellaceae</taxon>
        <taxon>Linnemannia</taxon>
    </lineage>
</organism>
<gene>
    <name evidence="1" type="ORF">BG015_004918</name>
</gene>